<dbReference type="Gene3D" id="2.160.20.120">
    <property type="match status" value="1"/>
</dbReference>
<protein>
    <recommendedName>
        <fullName evidence="2">Putative auto-transporter adhesin head GIN domain-containing protein</fullName>
    </recommendedName>
</protein>
<evidence type="ECO:0000313" key="4">
    <source>
        <dbReference type="Proteomes" id="UP000245468"/>
    </source>
</evidence>
<gene>
    <name evidence="3" type="ORF">HME7025_02018</name>
</gene>
<organism evidence="3 4">
    <name type="scientific">Aquirufa nivalisilvae</name>
    <dbReference type="NCBI Taxonomy" id="2516557"/>
    <lineage>
        <taxon>Bacteria</taxon>
        <taxon>Pseudomonadati</taxon>
        <taxon>Bacteroidota</taxon>
        <taxon>Cytophagia</taxon>
        <taxon>Cytophagales</taxon>
        <taxon>Flectobacillaceae</taxon>
        <taxon>Aquirufa</taxon>
    </lineage>
</organism>
<evidence type="ECO:0000313" key="3">
    <source>
        <dbReference type="EMBL" id="AWL09867.1"/>
    </source>
</evidence>
<dbReference type="KEGG" id="psez:HME7025_02018"/>
<feature type="signal peptide" evidence="1">
    <location>
        <begin position="1"/>
        <end position="22"/>
    </location>
</feature>
<feature type="domain" description="Putative auto-transporter adhesin head GIN" evidence="2">
    <location>
        <begin position="36"/>
        <end position="222"/>
    </location>
</feature>
<dbReference type="Proteomes" id="UP000245468">
    <property type="component" value="Chromosome"/>
</dbReference>
<dbReference type="RefSeq" id="WP_109323568.1">
    <property type="nucleotide sequence ID" value="NZ_CP029346.1"/>
</dbReference>
<evidence type="ECO:0000259" key="2">
    <source>
        <dbReference type="Pfam" id="PF10988"/>
    </source>
</evidence>
<dbReference type="Pfam" id="PF10988">
    <property type="entry name" value="DUF2807"/>
    <property type="match status" value="1"/>
</dbReference>
<name>A0A2S2DYM8_9BACT</name>
<dbReference type="AlphaFoldDB" id="A0A2S2DYM8"/>
<sequence length="238" mass="25707">MKTKFNLFIFLGALFMSIVAFASPEDYSKKFKVSGFQNLDLGHAFEIKVSKGSAFSLAAYGRQEDVDDLEVDIDGNTLKVSYKDRNWGFNWGKNRKRIRLVITMPRLANAEFSGACRVDVDGFSNEEQMSFVFSGASRGQLNQINADKLNVDLSGASHLNISGHAGKLNVDASGASHLDGTNLMARDTDVEASGASHVSIQSQKTLRVDASGASKVSYKGVPNISKDLSGAASINQVN</sequence>
<dbReference type="OrthoDB" id="980382at2"/>
<dbReference type="InterPro" id="IPR021255">
    <property type="entry name" value="DUF2807"/>
</dbReference>
<evidence type="ECO:0000256" key="1">
    <source>
        <dbReference type="SAM" id="SignalP"/>
    </source>
</evidence>
<reference evidence="4" key="1">
    <citation type="submission" date="2018-05" db="EMBL/GenBank/DDBJ databases">
        <title>Pseudarcicella sp. HME7025 Genome sequencing and assembly.</title>
        <authorList>
            <person name="Kim H."/>
            <person name="Kang H."/>
            <person name="Joh K."/>
        </authorList>
    </citation>
    <scope>NUCLEOTIDE SEQUENCE [LARGE SCALE GENOMIC DNA]</scope>
    <source>
        <strain evidence="4">HME7025</strain>
    </source>
</reference>
<dbReference type="EMBL" id="CP029346">
    <property type="protein sequence ID" value="AWL09867.1"/>
    <property type="molecule type" value="Genomic_DNA"/>
</dbReference>
<feature type="chain" id="PRO_5015559859" description="Putative auto-transporter adhesin head GIN domain-containing protein" evidence="1">
    <location>
        <begin position="23"/>
        <end position="238"/>
    </location>
</feature>
<keyword evidence="4" id="KW-1185">Reference proteome</keyword>
<accession>A0A2S2DYM8</accession>
<proteinExistence type="predicted"/>
<keyword evidence="1" id="KW-0732">Signal</keyword>